<dbReference type="PANTHER" id="PTHR42966:SF1">
    <property type="entry name" value="SIALIC ACID SYNTHASE"/>
    <property type="match status" value="1"/>
</dbReference>
<dbReference type="Gene3D" id="3.20.20.70">
    <property type="entry name" value="Aldolase class I"/>
    <property type="match status" value="1"/>
</dbReference>
<sequence length="511" mass="58706">MAQNITSIFAADKSERDFLFILEMANNHMGDFNHASEMITHFYEKIRKYPFLFAFKFQFRHLSAFIHPDYKQRSDIPYIDRFTKTKLTTDEYQKLAERIKSLGMITMATPFDEQSVDLIDELNLDIIKIGSCSFNDWPLLERIVKSNKPVIASTAGISLAEIDKVVSFLQHRDKKLVLMHCIGEYPTKEEHLQINQIDLLLSRYQNIPVGFSTHEDPALYESVALAIAKGATVFEKHIALATPKYQPNKYSASPDQVDSWLKTAQRALLLCGLKGKRIKPAKKELHDIRQFQRGVFAKLKIEKGETVNRENTFLAFPNAEGQLLANDLSKYTAYHTLSAVNKNAPVIKVKKTDNRDKIYKIIVVTQKLLKKENIILPNKLEVEISHHYGLSKFSQFGAVIINCINRDYCKKIIVMFKGQIHPTQYHKAKEETFYILKGNFKVTIDGVEKIFNKGDMVNLPRGTKHEISANTDGVIEEISSTHYREDSYYIDSSIMLNKNRKTVLTLWGDEL</sequence>
<keyword evidence="3" id="KW-0946">Virion</keyword>
<dbReference type="InterPro" id="IPR011051">
    <property type="entry name" value="RmlC_Cupin_sf"/>
</dbReference>
<dbReference type="GO" id="GO:0047444">
    <property type="term" value="F:N-acylneuraminate-9-phosphate synthase activity"/>
    <property type="evidence" value="ECO:0007669"/>
    <property type="project" value="TreeGrafter"/>
</dbReference>
<dbReference type="GO" id="GO:0016051">
    <property type="term" value="P:carbohydrate biosynthetic process"/>
    <property type="evidence" value="ECO:0007669"/>
    <property type="project" value="InterPro"/>
</dbReference>
<accession>A0A1F6BCW1</accession>
<feature type="domain" description="PseI/NeuA/B-like" evidence="1">
    <location>
        <begin position="55"/>
        <end position="265"/>
    </location>
</feature>
<dbReference type="InterPro" id="IPR013785">
    <property type="entry name" value="Aldolase_TIM"/>
</dbReference>
<dbReference type="Gene3D" id="3.90.1210.10">
    <property type="entry name" value="Antifreeze-like/N-acetylneuraminic acid synthase C-terminal domain"/>
    <property type="match status" value="1"/>
</dbReference>
<dbReference type="InterPro" id="IPR013096">
    <property type="entry name" value="Cupin_2"/>
</dbReference>
<dbReference type="Proteomes" id="UP000176228">
    <property type="component" value="Unassembled WGS sequence"/>
</dbReference>
<gene>
    <name evidence="3" type="ORF">A2968_02855</name>
</gene>
<reference evidence="3 4" key="1">
    <citation type="journal article" date="2016" name="Nat. Commun.">
        <title>Thousands of microbial genomes shed light on interconnected biogeochemical processes in an aquifer system.</title>
        <authorList>
            <person name="Anantharaman K."/>
            <person name="Brown C.T."/>
            <person name="Hug L.A."/>
            <person name="Sharon I."/>
            <person name="Castelle C.J."/>
            <person name="Probst A.J."/>
            <person name="Thomas B.C."/>
            <person name="Singh A."/>
            <person name="Wilkins M.J."/>
            <person name="Karaoz U."/>
            <person name="Brodie E.L."/>
            <person name="Williams K.H."/>
            <person name="Hubbard S.S."/>
            <person name="Banfield J.F."/>
        </authorList>
    </citation>
    <scope>NUCLEOTIDE SEQUENCE [LARGE SCALE GENOMIC DNA]</scope>
</reference>
<comment type="caution">
    <text evidence="3">The sequence shown here is derived from an EMBL/GenBank/DDBJ whole genome shotgun (WGS) entry which is preliminary data.</text>
</comment>
<protein>
    <submittedName>
        <fullName evidence="3">Spore coat protein</fullName>
    </submittedName>
</protein>
<dbReference type="InterPro" id="IPR014710">
    <property type="entry name" value="RmlC-like_jellyroll"/>
</dbReference>
<dbReference type="Pfam" id="PF07883">
    <property type="entry name" value="Cupin_2"/>
    <property type="match status" value="1"/>
</dbReference>
<proteinExistence type="predicted"/>
<evidence type="ECO:0000259" key="1">
    <source>
        <dbReference type="Pfam" id="PF03102"/>
    </source>
</evidence>
<name>A0A1F6BCW1_9BACT</name>
<dbReference type="InterPro" id="IPR051690">
    <property type="entry name" value="PseI-like"/>
</dbReference>
<keyword evidence="3" id="KW-0167">Capsid protein</keyword>
<dbReference type="PANTHER" id="PTHR42966">
    <property type="entry name" value="N-ACETYLNEURAMINATE SYNTHASE"/>
    <property type="match status" value="1"/>
</dbReference>
<feature type="domain" description="Cupin type-2" evidence="2">
    <location>
        <begin position="417"/>
        <end position="473"/>
    </location>
</feature>
<organism evidence="3 4">
    <name type="scientific">Candidatus Gottesmanbacteria bacterium RIFCSPLOWO2_01_FULL_42_22</name>
    <dbReference type="NCBI Taxonomy" id="1798391"/>
    <lineage>
        <taxon>Bacteria</taxon>
        <taxon>Candidatus Gottesmaniibacteriota</taxon>
    </lineage>
</organism>
<evidence type="ECO:0000259" key="2">
    <source>
        <dbReference type="Pfam" id="PF07883"/>
    </source>
</evidence>
<dbReference type="SUPFAM" id="SSF51569">
    <property type="entry name" value="Aldolase"/>
    <property type="match status" value="1"/>
</dbReference>
<evidence type="ECO:0000313" key="4">
    <source>
        <dbReference type="Proteomes" id="UP000176228"/>
    </source>
</evidence>
<dbReference type="STRING" id="1798391.A2968_02855"/>
<dbReference type="Pfam" id="PF03102">
    <property type="entry name" value="NeuB"/>
    <property type="match status" value="1"/>
</dbReference>
<evidence type="ECO:0000313" key="3">
    <source>
        <dbReference type="EMBL" id="OGG34708.1"/>
    </source>
</evidence>
<dbReference type="SUPFAM" id="SSF51182">
    <property type="entry name" value="RmlC-like cupins"/>
    <property type="match status" value="1"/>
</dbReference>
<dbReference type="EMBL" id="MFJU01000030">
    <property type="protein sequence ID" value="OGG34708.1"/>
    <property type="molecule type" value="Genomic_DNA"/>
</dbReference>
<dbReference type="InterPro" id="IPR013132">
    <property type="entry name" value="PseI/NeuA/B-like_N"/>
</dbReference>
<dbReference type="Gene3D" id="2.60.120.10">
    <property type="entry name" value="Jelly Rolls"/>
    <property type="match status" value="1"/>
</dbReference>
<dbReference type="AlphaFoldDB" id="A0A1F6BCW1"/>